<keyword evidence="7" id="KW-1185">Reference proteome</keyword>
<keyword evidence="3" id="KW-0238">DNA-binding</keyword>
<dbReference type="Pfam" id="PF00126">
    <property type="entry name" value="HTH_1"/>
    <property type="match status" value="1"/>
</dbReference>
<dbReference type="RefSeq" id="WP_186945894.1">
    <property type="nucleotide sequence ID" value="NZ_JACOGF010000002.1"/>
</dbReference>
<keyword evidence="4" id="KW-0804">Transcription</keyword>
<evidence type="ECO:0000256" key="1">
    <source>
        <dbReference type="ARBA" id="ARBA00009437"/>
    </source>
</evidence>
<keyword evidence="2" id="KW-0805">Transcription regulation</keyword>
<evidence type="ECO:0000256" key="3">
    <source>
        <dbReference type="ARBA" id="ARBA00023125"/>
    </source>
</evidence>
<accession>A0ABR6ZLH4</accession>
<dbReference type="PROSITE" id="PS50931">
    <property type="entry name" value="HTH_LYSR"/>
    <property type="match status" value="1"/>
</dbReference>
<dbReference type="Gene3D" id="3.40.190.10">
    <property type="entry name" value="Periplasmic binding protein-like II"/>
    <property type="match status" value="2"/>
</dbReference>
<name>A0ABR6ZLH4_9BURK</name>
<sequence length="297" mass="32748">MNLNKLKHVVALAEQGNFARAADKLNLSQPALSRSISGLEDELGIRLFDRDQAGATVTAAGRQLVTRARDLLYAANNLRQEMAQLRDCESGQIVFGAGPFPANSFLPAVLTELAITYPRMRTVLEVNNSDTLMEHLLAEKLEFFIADTRTVRPNKHVKVRHLTQQAGGLYCRREHPLATKTLLNRHDLQSASYASVYLADIFLPSLRKAFGLEAGQDLPLVTTCDNIYVLKQVVMHSDAILLCTHAAVVKELEEGDLVELKVDGWHAIHAEIGVVSLERRSLSPMADLVLAKVAGHI</sequence>
<comment type="similarity">
    <text evidence="1">Belongs to the LysR transcriptional regulatory family.</text>
</comment>
<dbReference type="SUPFAM" id="SSF53850">
    <property type="entry name" value="Periplasmic binding protein-like II"/>
    <property type="match status" value="1"/>
</dbReference>
<evidence type="ECO:0000313" key="6">
    <source>
        <dbReference type="EMBL" id="MBC3916644.1"/>
    </source>
</evidence>
<evidence type="ECO:0000256" key="2">
    <source>
        <dbReference type="ARBA" id="ARBA00023015"/>
    </source>
</evidence>
<evidence type="ECO:0000313" key="7">
    <source>
        <dbReference type="Proteomes" id="UP000650424"/>
    </source>
</evidence>
<evidence type="ECO:0000256" key="4">
    <source>
        <dbReference type="ARBA" id="ARBA00023163"/>
    </source>
</evidence>
<dbReference type="Gene3D" id="1.10.10.10">
    <property type="entry name" value="Winged helix-like DNA-binding domain superfamily/Winged helix DNA-binding domain"/>
    <property type="match status" value="1"/>
</dbReference>
<proteinExistence type="inferred from homology"/>
<comment type="caution">
    <text evidence="6">The sequence shown here is derived from an EMBL/GenBank/DDBJ whole genome shotgun (WGS) entry which is preliminary data.</text>
</comment>
<dbReference type="PANTHER" id="PTHR30419:SF30">
    <property type="entry name" value="LYSR FAMILY TRANSCRIPTIONAL REGULATOR"/>
    <property type="match status" value="1"/>
</dbReference>
<dbReference type="Pfam" id="PF03466">
    <property type="entry name" value="LysR_substrate"/>
    <property type="match status" value="1"/>
</dbReference>
<dbReference type="InterPro" id="IPR005119">
    <property type="entry name" value="LysR_subst-bd"/>
</dbReference>
<dbReference type="PANTHER" id="PTHR30419">
    <property type="entry name" value="HTH-TYPE TRANSCRIPTIONAL REGULATOR YBHD"/>
    <property type="match status" value="1"/>
</dbReference>
<protein>
    <submittedName>
        <fullName evidence="6">LysR family transcriptional regulator</fullName>
    </submittedName>
</protein>
<dbReference type="Proteomes" id="UP000650424">
    <property type="component" value="Unassembled WGS sequence"/>
</dbReference>
<feature type="domain" description="HTH lysR-type" evidence="5">
    <location>
        <begin position="1"/>
        <end position="58"/>
    </location>
</feature>
<dbReference type="InterPro" id="IPR000847">
    <property type="entry name" value="LysR_HTH_N"/>
</dbReference>
<dbReference type="InterPro" id="IPR050950">
    <property type="entry name" value="HTH-type_LysR_regulators"/>
</dbReference>
<dbReference type="PRINTS" id="PR00039">
    <property type="entry name" value="HTHLYSR"/>
</dbReference>
<dbReference type="SUPFAM" id="SSF46785">
    <property type="entry name" value="Winged helix' DNA-binding domain"/>
    <property type="match status" value="1"/>
</dbReference>
<dbReference type="EMBL" id="JACOGF010000002">
    <property type="protein sequence ID" value="MBC3916644.1"/>
    <property type="molecule type" value="Genomic_DNA"/>
</dbReference>
<reference evidence="6 7" key="1">
    <citation type="submission" date="2020-08" db="EMBL/GenBank/DDBJ databases">
        <title>Novel species isolated from subtropical streams in China.</title>
        <authorList>
            <person name="Lu H."/>
        </authorList>
    </citation>
    <scope>NUCLEOTIDE SEQUENCE [LARGE SCALE GENOMIC DNA]</scope>
    <source>
        <strain evidence="6 7">CY18W</strain>
    </source>
</reference>
<dbReference type="InterPro" id="IPR036388">
    <property type="entry name" value="WH-like_DNA-bd_sf"/>
</dbReference>
<dbReference type="CDD" id="cd05466">
    <property type="entry name" value="PBP2_LTTR_substrate"/>
    <property type="match status" value="1"/>
</dbReference>
<dbReference type="InterPro" id="IPR036390">
    <property type="entry name" value="WH_DNA-bd_sf"/>
</dbReference>
<organism evidence="6 7">
    <name type="scientific">Undibacterium hunanense</name>
    <dbReference type="NCBI Taxonomy" id="2762292"/>
    <lineage>
        <taxon>Bacteria</taxon>
        <taxon>Pseudomonadati</taxon>
        <taxon>Pseudomonadota</taxon>
        <taxon>Betaproteobacteria</taxon>
        <taxon>Burkholderiales</taxon>
        <taxon>Oxalobacteraceae</taxon>
        <taxon>Undibacterium</taxon>
    </lineage>
</organism>
<gene>
    <name evidence="6" type="ORF">H8L32_04020</name>
</gene>
<evidence type="ECO:0000259" key="5">
    <source>
        <dbReference type="PROSITE" id="PS50931"/>
    </source>
</evidence>